<accession>A0A828Z2P0</accession>
<dbReference type="AlphaFoldDB" id="A0A828Z2P0"/>
<gene>
    <name evidence="1" type="ORF">LEP1GSC036_0418</name>
</gene>
<name>A0A828Z2P0_9LEPT</name>
<proteinExistence type="predicted"/>
<reference evidence="1 2" key="1">
    <citation type="submission" date="2012-10" db="EMBL/GenBank/DDBJ databases">
        <authorList>
            <person name="Harkins D.M."/>
            <person name="Durkin A.S."/>
            <person name="Brinkac L.M."/>
            <person name="Haft D.H."/>
            <person name="Selengut J.D."/>
            <person name="Sanka R."/>
            <person name="DePew J."/>
            <person name="Purushe J."/>
            <person name="Whelen A.C."/>
            <person name="Vinetz J.M."/>
            <person name="Sutton G.G."/>
            <person name="Nierman W.C."/>
            <person name="Fouts D.E."/>
        </authorList>
    </citation>
    <scope>NUCLEOTIDE SEQUENCE [LARGE SCALE GENOMIC DNA]</scope>
    <source>
        <strain evidence="1 2">2006001853</strain>
    </source>
</reference>
<dbReference type="Proteomes" id="UP000001338">
    <property type="component" value="Unassembled WGS sequence"/>
</dbReference>
<evidence type="ECO:0000313" key="2">
    <source>
        <dbReference type="Proteomes" id="UP000001338"/>
    </source>
</evidence>
<sequence>MFYRPLKIEYVHLSANPALDAEFWTLYYVEMSRGNRSLKYFILHFV</sequence>
<dbReference type="EMBL" id="AFLV02000023">
    <property type="protein sequence ID" value="EKR65268.1"/>
    <property type="molecule type" value="Genomic_DNA"/>
</dbReference>
<organism evidence="1 2">
    <name type="scientific">Leptospira weilii str. 2006001853</name>
    <dbReference type="NCBI Taxonomy" id="1001589"/>
    <lineage>
        <taxon>Bacteria</taxon>
        <taxon>Pseudomonadati</taxon>
        <taxon>Spirochaetota</taxon>
        <taxon>Spirochaetia</taxon>
        <taxon>Leptospirales</taxon>
        <taxon>Leptospiraceae</taxon>
        <taxon>Leptospira</taxon>
    </lineage>
</organism>
<protein>
    <submittedName>
        <fullName evidence="1">Uncharacterized protein</fullName>
    </submittedName>
</protein>
<evidence type="ECO:0000313" key="1">
    <source>
        <dbReference type="EMBL" id="EKR65268.1"/>
    </source>
</evidence>
<comment type="caution">
    <text evidence="1">The sequence shown here is derived from an EMBL/GenBank/DDBJ whole genome shotgun (WGS) entry which is preliminary data.</text>
</comment>